<gene>
    <name evidence="15" type="ORF">FRY97_01465</name>
</gene>
<evidence type="ECO:0000256" key="11">
    <source>
        <dbReference type="RuleBase" id="RU003357"/>
    </source>
</evidence>
<keyword evidence="2 10" id="KW-0813">Transport</keyword>
<keyword evidence="6 11" id="KW-0798">TonB box</keyword>
<evidence type="ECO:0000259" key="13">
    <source>
        <dbReference type="Pfam" id="PF00593"/>
    </source>
</evidence>
<dbReference type="Proteomes" id="UP000321580">
    <property type="component" value="Unassembled WGS sequence"/>
</dbReference>
<dbReference type="GO" id="GO:0009279">
    <property type="term" value="C:cell outer membrane"/>
    <property type="evidence" value="ECO:0007669"/>
    <property type="project" value="UniProtKB-SubCell"/>
</dbReference>
<dbReference type="InterPro" id="IPR000531">
    <property type="entry name" value="Beta-barrel_TonB"/>
</dbReference>
<dbReference type="Gene3D" id="2.170.130.10">
    <property type="entry name" value="TonB-dependent receptor, plug domain"/>
    <property type="match status" value="1"/>
</dbReference>
<keyword evidence="4 10" id="KW-0812">Transmembrane</keyword>
<dbReference type="PANTHER" id="PTHR30069">
    <property type="entry name" value="TONB-DEPENDENT OUTER MEMBRANE RECEPTOR"/>
    <property type="match status" value="1"/>
</dbReference>
<feature type="domain" description="TonB-dependent receptor-like beta-barrel" evidence="13">
    <location>
        <begin position="263"/>
        <end position="656"/>
    </location>
</feature>
<evidence type="ECO:0000256" key="8">
    <source>
        <dbReference type="ARBA" id="ARBA00023170"/>
    </source>
</evidence>
<comment type="subcellular location">
    <subcellularLocation>
        <location evidence="1 10">Cell outer membrane</location>
        <topology evidence="1 10">Multi-pass membrane protein</topology>
    </subcellularLocation>
</comment>
<feature type="chain" id="PRO_5022821766" evidence="12">
    <location>
        <begin position="31"/>
        <end position="702"/>
    </location>
</feature>
<evidence type="ECO:0000256" key="7">
    <source>
        <dbReference type="ARBA" id="ARBA00023136"/>
    </source>
</evidence>
<feature type="domain" description="TonB-dependent receptor plug" evidence="14">
    <location>
        <begin position="63"/>
        <end position="162"/>
    </location>
</feature>
<reference evidence="15 16" key="1">
    <citation type="submission" date="2019-08" db="EMBL/GenBank/DDBJ databases">
        <title>Genome of Phaeodactylibacter luteus.</title>
        <authorList>
            <person name="Bowman J.P."/>
        </authorList>
    </citation>
    <scope>NUCLEOTIDE SEQUENCE [LARGE SCALE GENOMIC DNA]</scope>
    <source>
        <strain evidence="15 16">KCTC 42180</strain>
    </source>
</reference>
<dbReference type="InterPro" id="IPR037066">
    <property type="entry name" value="Plug_dom_sf"/>
</dbReference>
<dbReference type="PROSITE" id="PS52016">
    <property type="entry name" value="TONB_DEPENDENT_REC_3"/>
    <property type="match status" value="1"/>
</dbReference>
<dbReference type="InterPro" id="IPR039426">
    <property type="entry name" value="TonB-dep_rcpt-like"/>
</dbReference>
<keyword evidence="7 10" id="KW-0472">Membrane</keyword>
<keyword evidence="16" id="KW-1185">Reference proteome</keyword>
<name>A0A5C6S4W8_9BACT</name>
<keyword evidence="5 12" id="KW-0732">Signal</keyword>
<feature type="signal peptide" evidence="12">
    <location>
        <begin position="1"/>
        <end position="30"/>
    </location>
</feature>
<dbReference type="Pfam" id="PF07715">
    <property type="entry name" value="Plug"/>
    <property type="match status" value="1"/>
</dbReference>
<evidence type="ECO:0000313" key="16">
    <source>
        <dbReference type="Proteomes" id="UP000321580"/>
    </source>
</evidence>
<dbReference type="PANTHER" id="PTHR30069:SF29">
    <property type="entry name" value="HEMOGLOBIN AND HEMOGLOBIN-HAPTOGLOBIN-BINDING PROTEIN 1-RELATED"/>
    <property type="match status" value="1"/>
</dbReference>
<evidence type="ECO:0000256" key="10">
    <source>
        <dbReference type="PROSITE-ProRule" id="PRU01360"/>
    </source>
</evidence>
<dbReference type="SUPFAM" id="SSF56935">
    <property type="entry name" value="Porins"/>
    <property type="match status" value="1"/>
</dbReference>
<dbReference type="EMBL" id="VOOR01000002">
    <property type="protein sequence ID" value="TXB69505.1"/>
    <property type="molecule type" value="Genomic_DNA"/>
</dbReference>
<comment type="caution">
    <text evidence="15">The sequence shown here is derived from an EMBL/GenBank/DDBJ whole genome shotgun (WGS) entry which is preliminary data.</text>
</comment>
<protein>
    <submittedName>
        <fullName evidence="15">TonB-dependent receptor</fullName>
    </submittedName>
</protein>
<dbReference type="AlphaFoldDB" id="A0A5C6S4W8"/>
<comment type="similarity">
    <text evidence="10 11">Belongs to the TonB-dependent receptor family.</text>
</comment>
<organism evidence="15 16">
    <name type="scientific">Phaeodactylibacter luteus</name>
    <dbReference type="NCBI Taxonomy" id="1564516"/>
    <lineage>
        <taxon>Bacteria</taxon>
        <taxon>Pseudomonadati</taxon>
        <taxon>Bacteroidota</taxon>
        <taxon>Saprospiria</taxon>
        <taxon>Saprospirales</taxon>
        <taxon>Haliscomenobacteraceae</taxon>
        <taxon>Phaeodactylibacter</taxon>
    </lineage>
</organism>
<evidence type="ECO:0000256" key="4">
    <source>
        <dbReference type="ARBA" id="ARBA00022692"/>
    </source>
</evidence>
<dbReference type="Gene3D" id="2.40.170.20">
    <property type="entry name" value="TonB-dependent receptor, beta-barrel domain"/>
    <property type="match status" value="1"/>
</dbReference>
<evidence type="ECO:0000256" key="5">
    <source>
        <dbReference type="ARBA" id="ARBA00022729"/>
    </source>
</evidence>
<keyword evidence="3 10" id="KW-1134">Transmembrane beta strand</keyword>
<sequence>MGVFDQKNWLCAAMAFFVASFFWASSFLQAQGTDTDSIALSLSTEEVVVTAQYSPVKAAASLHEVRVLNRALIEARGANSLEQLLQQETGVRIGQDRVLGSRLSLLGTDGQQVRILIDGVPVLGRQDGHIDLGQINLQQIARVEIVEGPMSVVYGTDAIGGVINLITKKAVGATPSLELQALAESRAERNASVSLLAPLGSKWGLRLGGNWGHFTGVGQDSLRAMLWNPKEQLQLDGVLHRSLGHGRLALQSRYFAEVVASPGNLRRPQFRPYAFDDRFFTRRIDQALNFEGRVGANGYLKATAALNHFLREKNTFRLDMEADTTSLVEGMQDTSSLVGAMARAAYSWAKKEVPLQFQVGIDARYDEGVGARLGQDTVNAPIDMADVAGFASVRFRPSRFLQLELGGRYAWNDRYQAPVVPSLQLKIETPSGWQWRAGYGRGFRSPGLKELFFNFIDINHFIIGNPKLGAEISDNVQIGLSRNWEKKGARWGINAKLFYNYIQDKIGLFEFVELPEGIAPAVDTSTLRFTYFNQAKYIAQGSRMEAFLKTSAWDIRGSAAVVGYYQPLSEEAPDLPKFTYALELSGQVAYSIQPIGLNIALMGRYNDRHVSYFPSPTAGELAGQRIQDGFFMADLTLRKALGKEKQLSLTAGARNLLDVRQANVTGADGGGAHSVGAGAVVVSPGRSFFLQAAWRLSLKKGG</sequence>
<dbReference type="OrthoDB" id="9764669at2"/>
<evidence type="ECO:0000259" key="14">
    <source>
        <dbReference type="Pfam" id="PF07715"/>
    </source>
</evidence>
<dbReference type="InterPro" id="IPR036942">
    <property type="entry name" value="Beta-barrel_TonB_sf"/>
</dbReference>
<dbReference type="GO" id="GO:0044718">
    <property type="term" value="P:siderophore transmembrane transport"/>
    <property type="evidence" value="ECO:0007669"/>
    <property type="project" value="TreeGrafter"/>
</dbReference>
<evidence type="ECO:0000256" key="2">
    <source>
        <dbReference type="ARBA" id="ARBA00022448"/>
    </source>
</evidence>
<keyword evidence="8 15" id="KW-0675">Receptor</keyword>
<dbReference type="Pfam" id="PF00593">
    <property type="entry name" value="TonB_dep_Rec_b-barrel"/>
    <property type="match status" value="1"/>
</dbReference>
<keyword evidence="9 10" id="KW-0998">Cell outer membrane</keyword>
<evidence type="ECO:0000256" key="3">
    <source>
        <dbReference type="ARBA" id="ARBA00022452"/>
    </source>
</evidence>
<evidence type="ECO:0000313" key="15">
    <source>
        <dbReference type="EMBL" id="TXB69505.1"/>
    </source>
</evidence>
<dbReference type="InterPro" id="IPR012910">
    <property type="entry name" value="Plug_dom"/>
</dbReference>
<evidence type="ECO:0000256" key="9">
    <source>
        <dbReference type="ARBA" id="ARBA00023237"/>
    </source>
</evidence>
<proteinExistence type="inferred from homology"/>
<evidence type="ECO:0000256" key="12">
    <source>
        <dbReference type="SAM" id="SignalP"/>
    </source>
</evidence>
<accession>A0A5C6S4W8</accession>
<evidence type="ECO:0000256" key="6">
    <source>
        <dbReference type="ARBA" id="ARBA00023077"/>
    </source>
</evidence>
<dbReference type="GO" id="GO:0015344">
    <property type="term" value="F:siderophore uptake transmembrane transporter activity"/>
    <property type="evidence" value="ECO:0007669"/>
    <property type="project" value="TreeGrafter"/>
</dbReference>
<evidence type="ECO:0000256" key="1">
    <source>
        <dbReference type="ARBA" id="ARBA00004571"/>
    </source>
</evidence>